<evidence type="ECO:0000256" key="4">
    <source>
        <dbReference type="ARBA" id="ARBA00022679"/>
    </source>
</evidence>
<name>A0A0F9JV12_9ZZZZ</name>
<dbReference type="Pfam" id="PF02086">
    <property type="entry name" value="MethyltransfD12"/>
    <property type="match status" value="1"/>
</dbReference>
<dbReference type="GO" id="GO:0043565">
    <property type="term" value="F:sequence-specific DNA binding"/>
    <property type="evidence" value="ECO:0007669"/>
    <property type="project" value="TreeGrafter"/>
</dbReference>
<dbReference type="AlphaFoldDB" id="A0A0F9JV12"/>
<dbReference type="EMBL" id="LAZR01015318">
    <property type="protein sequence ID" value="KKM13718.1"/>
    <property type="molecule type" value="Genomic_DNA"/>
</dbReference>
<dbReference type="GO" id="GO:0032259">
    <property type="term" value="P:methylation"/>
    <property type="evidence" value="ECO:0007669"/>
    <property type="project" value="UniProtKB-KW"/>
</dbReference>
<dbReference type="SUPFAM" id="SSF53335">
    <property type="entry name" value="S-adenosyl-L-methionine-dependent methyltransferases"/>
    <property type="match status" value="1"/>
</dbReference>
<dbReference type="EC" id="2.1.1.72" evidence="2"/>
<dbReference type="PANTHER" id="PTHR30481:SF2">
    <property type="entry name" value="SITE-SPECIFIC DNA-METHYLTRANSFERASE (ADENINE-SPECIFIC)"/>
    <property type="match status" value="1"/>
</dbReference>
<reference evidence="7" key="1">
    <citation type="journal article" date="2015" name="Nature">
        <title>Complex archaea that bridge the gap between prokaryotes and eukaryotes.</title>
        <authorList>
            <person name="Spang A."/>
            <person name="Saw J.H."/>
            <person name="Jorgensen S.L."/>
            <person name="Zaremba-Niedzwiedzka K."/>
            <person name="Martijn J."/>
            <person name="Lind A.E."/>
            <person name="van Eijk R."/>
            <person name="Schleper C."/>
            <person name="Guy L."/>
            <person name="Ettema T.J."/>
        </authorList>
    </citation>
    <scope>NUCLEOTIDE SEQUENCE</scope>
</reference>
<dbReference type="Gene3D" id="3.40.50.150">
    <property type="entry name" value="Vaccinia Virus protein VP39"/>
    <property type="match status" value="1"/>
</dbReference>
<comment type="caution">
    <text evidence="7">The sequence shown here is derived from an EMBL/GenBank/DDBJ whole genome shotgun (WGS) entry which is preliminary data.</text>
</comment>
<dbReference type="GO" id="GO:0009007">
    <property type="term" value="F:site-specific DNA-methyltransferase (adenine-specific) activity"/>
    <property type="evidence" value="ECO:0007669"/>
    <property type="project" value="UniProtKB-EC"/>
</dbReference>
<comment type="similarity">
    <text evidence="1">Belongs to the N(4)/N(6)-methyltransferase family.</text>
</comment>
<comment type="catalytic activity">
    <reaction evidence="6">
        <text>a 2'-deoxyadenosine in DNA + S-adenosyl-L-methionine = an N(6)-methyl-2'-deoxyadenosine in DNA + S-adenosyl-L-homocysteine + H(+)</text>
        <dbReference type="Rhea" id="RHEA:15197"/>
        <dbReference type="Rhea" id="RHEA-COMP:12418"/>
        <dbReference type="Rhea" id="RHEA-COMP:12419"/>
        <dbReference type="ChEBI" id="CHEBI:15378"/>
        <dbReference type="ChEBI" id="CHEBI:57856"/>
        <dbReference type="ChEBI" id="CHEBI:59789"/>
        <dbReference type="ChEBI" id="CHEBI:90615"/>
        <dbReference type="ChEBI" id="CHEBI:90616"/>
        <dbReference type="EC" id="2.1.1.72"/>
    </reaction>
</comment>
<sequence>MKTSSPLRYPGGKSVLAGLLGDIRKVNGLGNRAMAEPFAGGAGASLTLLYLEEAHLIYINDGDPAIHDFWWTLTNRAKPFLDMLANTPVSIAEWRRQREVYRASSRVSRLKRGFSAFYLNRCNRSGIIMNAGPIGGTTQAGKWKIDARFNKDALSRRCERVSEYRDRIHVSCYDGIDFLERIEPESTFFFVDPPYFNKGPTLYLNALDEDYHAALAAKLKAMQDAAWILTYDDCPEIRRMYRGWASVRRFSLRYSAAERRYGKELLITPKWMRLPKRQTSAAISW</sequence>
<evidence type="ECO:0000256" key="2">
    <source>
        <dbReference type="ARBA" id="ARBA00011900"/>
    </source>
</evidence>
<keyword evidence="4" id="KW-0808">Transferase</keyword>
<dbReference type="InterPro" id="IPR012263">
    <property type="entry name" value="M_m6A_EcoRV"/>
</dbReference>
<dbReference type="Gene3D" id="1.10.1020.10">
    <property type="entry name" value="Adenine-specific Methyltransferase, Domain 2"/>
    <property type="match status" value="1"/>
</dbReference>
<evidence type="ECO:0000256" key="6">
    <source>
        <dbReference type="ARBA" id="ARBA00047942"/>
    </source>
</evidence>
<protein>
    <recommendedName>
        <fullName evidence="2">site-specific DNA-methyltransferase (adenine-specific)</fullName>
        <ecNumber evidence="2">2.1.1.72</ecNumber>
    </recommendedName>
</protein>
<dbReference type="GO" id="GO:0009307">
    <property type="term" value="P:DNA restriction-modification system"/>
    <property type="evidence" value="ECO:0007669"/>
    <property type="project" value="InterPro"/>
</dbReference>
<evidence type="ECO:0000256" key="3">
    <source>
        <dbReference type="ARBA" id="ARBA00022603"/>
    </source>
</evidence>
<gene>
    <name evidence="7" type="ORF">LCGC14_1713390</name>
</gene>
<dbReference type="InterPro" id="IPR029063">
    <property type="entry name" value="SAM-dependent_MTases_sf"/>
</dbReference>
<dbReference type="PIRSF" id="PIRSF000398">
    <property type="entry name" value="M_m6A_EcoRV"/>
    <property type="match status" value="1"/>
</dbReference>
<accession>A0A0F9JV12</accession>
<dbReference type="InterPro" id="IPR012327">
    <property type="entry name" value="MeTrfase_D12"/>
</dbReference>
<proteinExistence type="inferred from homology"/>
<dbReference type="InterPro" id="IPR023095">
    <property type="entry name" value="Ade_MeTrfase_dom_2"/>
</dbReference>
<dbReference type="GO" id="GO:1904047">
    <property type="term" value="F:S-adenosyl-L-methionine binding"/>
    <property type="evidence" value="ECO:0007669"/>
    <property type="project" value="TreeGrafter"/>
</dbReference>
<dbReference type="GO" id="GO:0006298">
    <property type="term" value="P:mismatch repair"/>
    <property type="evidence" value="ECO:0007669"/>
    <property type="project" value="TreeGrafter"/>
</dbReference>
<evidence type="ECO:0000256" key="1">
    <source>
        <dbReference type="ARBA" id="ARBA00006594"/>
    </source>
</evidence>
<organism evidence="7">
    <name type="scientific">marine sediment metagenome</name>
    <dbReference type="NCBI Taxonomy" id="412755"/>
    <lineage>
        <taxon>unclassified sequences</taxon>
        <taxon>metagenomes</taxon>
        <taxon>ecological metagenomes</taxon>
    </lineage>
</organism>
<dbReference type="PANTHER" id="PTHR30481">
    <property type="entry name" value="DNA ADENINE METHYLASE"/>
    <property type="match status" value="1"/>
</dbReference>
<evidence type="ECO:0000313" key="7">
    <source>
        <dbReference type="EMBL" id="KKM13718.1"/>
    </source>
</evidence>
<keyword evidence="3" id="KW-0489">Methyltransferase</keyword>
<evidence type="ECO:0000256" key="5">
    <source>
        <dbReference type="ARBA" id="ARBA00022691"/>
    </source>
</evidence>
<keyword evidence="5" id="KW-0949">S-adenosyl-L-methionine</keyword>